<evidence type="ECO:0000256" key="5">
    <source>
        <dbReference type="ARBA" id="ARBA00022490"/>
    </source>
</evidence>
<organism evidence="22 23">
    <name type="scientific">Holothuria leucospilota</name>
    <name type="common">Black long sea cucumber</name>
    <name type="synonym">Mertensiothuria leucospilota</name>
    <dbReference type="NCBI Taxonomy" id="206669"/>
    <lineage>
        <taxon>Eukaryota</taxon>
        <taxon>Metazoa</taxon>
        <taxon>Echinodermata</taxon>
        <taxon>Eleutherozoa</taxon>
        <taxon>Echinozoa</taxon>
        <taxon>Holothuroidea</taxon>
        <taxon>Aspidochirotacea</taxon>
        <taxon>Aspidochirotida</taxon>
        <taxon>Holothuriidae</taxon>
        <taxon>Holothuria</taxon>
    </lineage>
</organism>
<dbReference type="InterPro" id="IPR010918">
    <property type="entry name" value="PurM-like_C_dom"/>
</dbReference>
<dbReference type="Gene3D" id="3.30.1330.10">
    <property type="entry name" value="PurM-like, N-terminal domain"/>
    <property type="match status" value="2"/>
</dbReference>
<dbReference type="Pfam" id="PF13507">
    <property type="entry name" value="GATase_5"/>
    <property type="match status" value="1"/>
</dbReference>
<dbReference type="PANTHER" id="PTHR10099">
    <property type="entry name" value="PHOSPHORIBOSYLFORMYLGLYCINAMIDINE SYNTHASE"/>
    <property type="match status" value="1"/>
</dbReference>
<proteinExistence type="inferred from homology"/>
<evidence type="ECO:0000256" key="14">
    <source>
        <dbReference type="ARBA" id="ARBA00029823"/>
    </source>
</evidence>
<keyword evidence="13" id="KW-0315">Glutamine amidotransferase</keyword>
<dbReference type="SUPFAM" id="SSF55326">
    <property type="entry name" value="PurM N-terminal domain-like"/>
    <property type="match status" value="2"/>
</dbReference>
<dbReference type="Gene3D" id="1.10.8.750">
    <property type="entry name" value="Phosphoribosylformylglycinamidine synthase, linker domain"/>
    <property type="match status" value="1"/>
</dbReference>
<dbReference type="Pfam" id="PF18076">
    <property type="entry name" value="FGAR-AT_N"/>
    <property type="match status" value="1"/>
</dbReference>
<keyword evidence="11" id="KW-0067">ATP-binding</keyword>
<dbReference type="OrthoDB" id="6666987at2759"/>
<dbReference type="GO" id="GO:0006189">
    <property type="term" value="P:'de novo' IMP biosynthetic process"/>
    <property type="evidence" value="ECO:0007669"/>
    <property type="project" value="InterPro"/>
</dbReference>
<dbReference type="GO" id="GO:0005737">
    <property type="term" value="C:cytoplasm"/>
    <property type="evidence" value="ECO:0007669"/>
    <property type="project" value="UniProtKB-SubCell"/>
</dbReference>
<sequence>MGLVRLYQVPALNPGAFQTTLGKIASVLTGAVDINLETEACYYIDSSDSLTNEDIQKLKWILAVSFEEDVVKQETSLSITPPHSYFVEIGPRLNFSTAWSTNAVSICHSAGLPSVKRVERSRRLLITAMNEDGNAIEITIQERKVILALLHDRMTECCYDSPLESFEIKVHPDEVYEVDILGQGKAALEKANKDLGLAFDDWDLDYYCDLFVNKIKRNPTSVECFDLAQSNSEHSRHWFFKGRMVVDGKEKDLSLFKMVMKTQENSNNNNVIKFSDNSSAIEGYETEIAVPVSHDAKPSSFTKRKLKRHIIFTAETHNFPTGVAPFSGATTGTGGRIRDVQSAGKGAHVVAGTAGYCFGNLNIPGYDLPWEDKNAEYPPNFAPPLEIAVEASTGASDYGNKFGEPVLCGFARSFGMQVSETERREWIKPIMFSGGIGTLEDVHVLKDEAQKGMLVVKLGGPVYRIGVGGGAASSIQVQGDNTAELDFGAVQRGDAEMEQKLNRVIRACLECRENNPICSIHDQGAGGNGNVLKEISEPAGAVIRTKEFQLGDPTITTLELWGAEYQESNAILVKPEDAKRLKMMCSRERCPACFVGEITGDGKIRLEVEQEEKSSEDAKQEKKRRVCTYPVDLDLEWVLGKMPRKVFNLDRKPSLLRPLELPDNLKILEALERVLRLPSVASKRYLTNKVDRSVTGLVAQQQCVGPLHTPLADVAVMALSQFSPVGSATAIGEQPIKGLLDAATGARMSVAEALTNLVFARISDIKDIKCSGNWMWPAKLPGEGAALYDACHAMCEVMGQLGIAVDGGKDSLSMAARVGNDTVKAPGALVISSYVACPDITATVTPDLKCPNGKGVLLHVDLSGGQARVGGSALAQCFKQLGDSVADLDEPGMLVKAFNITQGLLKDRLVTAGHDISDGGLITCLLEMAFAGNYGIEVDLKKPSQVSVISFLFAEEVGWILEVEESKADLVVKRFSEQQVSCNVIGHVLGVGKDAHIKVSVNGDEILKDNMVCLRGVWEETSFQLEKLQANPKCVEEEASKLSERRAPPFRLTYDNENNTRLAGLAAPSVKPKVAVIREEGSNGDREMIASFMMVGFEAWDINMQDLLNGSISLADFRGVVFVGGFSYADVAGAAKVLCHISSGWAASILFNPTVRAEFDAFKSREDTFSLGVCNGCQLMGLLGWVAPNMVAGDSPSNQGISFTNNKSERFESRFVSVKIAKSCSIMLQGMEDSILGVWVAHGEGRIRFANKSVEDSVLGSNSIAASFVDDDGNSTMQYPLNPNGSPRGIAGVCSEDGRHLAVMPHPERATQPWQWAWMPWEWRKKVKVSPWLRMFENAYCWCVENS</sequence>
<dbReference type="SUPFAM" id="SSF82697">
    <property type="entry name" value="PurS-like"/>
    <property type="match status" value="1"/>
</dbReference>
<dbReference type="EC" id="6.3.5.3" evidence="4"/>
<feature type="domain" description="Phosphoribosylformylglycinamidine synthase N-terminal" evidence="20">
    <location>
        <begin position="40"/>
        <end position="161"/>
    </location>
</feature>
<dbReference type="GO" id="GO:0004642">
    <property type="term" value="F:phosphoribosylformylglycinamidine synthase activity"/>
    <property type="evidence" value="ECO:0007669"/>
    <property type="project" value="UniProtKB-EC"/>
</dbReference>
<reference evidence="22" key="1">
    <citation type="submission" date="2021-10" db="EMBL/GenBank/DDBJ databases">
        <title>Tropical sea cucumber genome reveals ecological adaptation and Cuvierian tubules defense mechanism.</title>
        <authorList>
            <person name="Chen T."/>
        </authorList>
    </citation>
    <scope>NUCLEOTIDE SEQUENCE</scope>
    <source>
        <strain evidence="22">Nanhai2018</strain>
        <tissue evidence="22">Muscle</tissue>
    </source>
</reference>
<dbReference type="PROSITE" id="PS51273">
    <property type="entry name" value="GATASE_TYPE_1"/>
    <property type="match status" value="1"/>
</dbReference>
<keyword evidence="8" id="KW-0479">Metal-binding</keyword>
<feature type="domain" description="FGAR-AT PurM N-terminal-like" evidence="21">
    <location>
        <begin position="682"/>
        <end position="834"/>
    </location>
</feature>
<dbReference type="GO" id="GO:0005524">
    <property type="term" value="F:ATP binding"/>
    <property type="evidence" value="ECO:0007669"/>
    <property type="project" value="UniProtKB-KW"/>
</dbReference>
<evidence type="ECO:0000259" key="21">
    <source>
        <dbReference type="Pfam" id="PF22689"/>
    </source>
</evidence>
<dbReference type="CDD" id="cd02203">
    <property type="entry name" value="PurL_repeat1"/>
    <property type="match status" value="1"/>
</dbReference>
<dbReference type="PANTHER" id="PTHR10099:SF1">
    <property type="entry name" value="PHOSPHORIBOSYLFORMYLGLYCINAMIDINE SYNTHASE"/>
    <property type="match status" value="1"/>
</dbReference>
<feature type="domain" description="PurM-like C-terminal" evidence="18">
    <location>
        <begin position="451"/>
        <end position="608"/>
    </location>
</feature>
<dbReference type="FunFam" id="3.30.1330.10:FF:000010">
    <property type="entry name" value="Phosphoribosylformylglycinamidine synthase"/>
    <property type="match status" value="1"/>
</dbReference>
<evidence type="ECO:0000256" key="10">
    <source>
        <dbReference type="ARBA" id="ARBA00022755"/>
    </source>
</evidence>
<dbReference type="HAMAP" id="MF_00419">
    <property type="entry name" value="PurL_1"/>
    <property type="match status" value="1"/>
</dbReference>
<dbReference type="CDD" id="cd02204">
    <property type="entry name" value="PurL_repeat2"/>
    <property type="match status" value="1"/>
</dbReference>
<evidence type="ECO:0000256" key="6">
    <source>
        <dbReference type="ARBA" id="ARBA00022553"/>
    </source>
</evidence>
<keyword evidence="6" id="KW-0597">Phosphoprotein</keyword>
<comment type="similarity">
    <text evidence="3">In the N-terminal section; belongs to the FGAMS family.</text>
</comment>
<evidence type="ECO:0000256" key="16">
    <source>
        <dbReference type="ARBA" id="ARBA00057317"/>
    </source>
</evidence>
<dbReference type="FunFam" id="1.10.8.750:FF:000001">
    <property type="entry name" value="Putative phosphoribosylformylglycinamidine synthase"/>
    <property type="match status" value="1"/>
</dbReference>
<protein>
    <recommendedName>
        <fullName evidence="17">Phosphoribosylformylglycinamidine synthase</fullName>
        <ecNumber evidence="4">6.3.5.3</ecNumber>
    </recommendedName>
    <alternativeName>
        <fullName evidence="15">Formylglycinamide ribonucleotide amidotransferase</fullName>
    </alternativeName>
    <alternativeName>
        <fullName evidence="14">Formylglycinamide ribotide amidotransferase</fullName>
    </alternativeName>
</protein>
<evidence type="ECO:0000256" key="13">
    <source>
        <dbReference type="ARBA" id="ARBA00022962"/>
    </source>
</evidence>
<keyword evidence="5" id="KW-0963">Cytoplasm</keyword>
<dbReference type="InterPro" id="IPR055181">
    <property type="entry name" value="FGAR-AT_PurM_N-like"/>
</dbReference>
<dbReference type="SUPFAM" id="SSF109736">
    <property type="entry name" value="FGAM synthase PurL, linker domain"/>
    <property type="match status" value="1"/>
</dbReference>
<evidence type="ECO:0000256" key="7">
    <source>
        <dbReference type="ARBA" id="ARBA00022598"/>
    </source>
</evidence>
<evidence type="ECO:0000256" key="4">
    <source>
        <dbReference type="ARBA" id="ARBA00012747"/>
    </source>
</evidence>
<dbReference type="Gene3D" id="3.90.650.10">
    <property type="entry name" value="PurM-like C-terminal domain"/>
    <property type="match status" value="2"/>
</dbReference>
<evidence type="ECO:0000256" key="9">
    <source>
        <dbReference type="ARBA" id="ARBA00022741"/>
    </source>
</evidence>
<dbReference type="Pfam" id="PF02769">
    <property type="entry name" value="AIRS_C"/>
    <property type="match status" value="2"/>
</dbReference>
<evidence type="ECO:0000259" key="18">
    <source>
        <dbReference type="Pfam" id="PF02769"/>
    </source>
</evidence>
<accession>A0A9Q1BJI5</accession>
<evidence type="ECO:0000259" key="19">
    <source>
        <dbReference type="Pfam" id="PF18072"/>
    </source>
</evidence>
<dbReference type="InterPro" id="IPR036604">
    <property type="entry name" value="PurS-like_sf"/>
</dbReference>
<dbReference type="FunFam" id="3.90.650.10:FF:000008">
    <property type="entry name" value="Phosphoribosylformylglycinamidine synthase"/>
    <property type="match status" value="1"/>
</dbReference>
<dbReference type="SUPFAM" id="SSF56042">
    <property type="entry name" value="PurM C-terminal domain-like"/>
    <property type="match status" value="2"/>
</dbReference>
<dbReference type="NCBIfam" id="NF003672">
    <property type="entry name" value="PRK05297.1"/>
    <property type="match status" value="1"/>
</dbReference>
<dbReference type="Gene3D" id="3.40.50.880">
    <property type="match status" value="1"/>
</dbReference>
<dbReference type="SMART" id="SM01211">
    <property type="entry name" value="GATase_5"/>
    <property type="match status" value="1"/>
</dbReference>
<evidence type="ECO:0000256" key="1">
    <source>
        <dbReference type="ARBA" id="ARBA00004496"/>
    </source>
</evidence>
<keyword evidence="12" id="KW-0460">Magnesium</keyword>
<evidence type="ECO:0000256" key="8">
    <source>
        <dbReference type="ARBA" id="ARBA00022723"/>
    </source>
</evidence>
<dbReference type="CDD" id="cd01740">
    <property type="entry name" value="GATase1_FGAR_AT"/>
    <property type="match status" value="1"/>
</dbReference>
<dbReference type="SUPFAM" id="SSF52317">
    <property type="entry name" value="Class I glutamine amidotransferase-like"/>
    <property type="match status" value="1"/>
</dbReference>
<dbReference type="NCBIfam" id="TIGR01735">
    <property type="entry name" value="FGAM_synt"/>
    <property type="match status" value="1"/>
</dbReference>
<comment type="subcellular location">
    <subcellularLocation>
        <location evidence="1">Cytoplasm</location>
    </subcellularLocation>
</comment>
<feature type="domain" description="PurM-like C-terminal" evidence="18">
    <location>
        <begin position="865"/>
        <end position="994"/>
    </location>
</feature>
<dbReference type="FunFam" id="3.90.650.10:FF:000028">
    <property type="entry name" value="Phosphoribosylformylglycinamidine synthase-like Protein"/>
    <property type="match status" value="1"/>
</dbReference>
<dbReference type="InterPro" id="IPR036921">
    <property type="entry name" value="PurM-like_N_sf"/>
</dbReference>
<evidence type="ECO:0000313" key="22">
    <source>
        <dbReference type="EMBL" id="KAJ8027788.1"/>
    </source>
</evidence>
<keyword evidence="23" id="KW-1185">Reference proteome</keyword>
<keyword evidence="10" id="KW-0658">Purine biosynthesis</keyword>
<dbReference type="Pfam" id="PF18072">
    <property type="entry name" value="FGAR-AT_linker"/>
    <property type="match status" value="1"/>
</dbReference>
<name>A0A9Q1BJI5_HOLLE</name>
<dbReference type="Pfam" id="PF22689">
    <property type="entry name" value="FGAR-AT_PurM_N-like"/>
    <property type="match status" value="1"/>
</dbReference>
<evidence type="ECO:0000256" key="2">
    <source>
        <dbReference type="ARBA" id="ARBA00004920"/>
    </source>
</evidence>
<dbReference type="Proteomes" id="UP001152320">
    <property type="component" value="Chromosome 15"/>
</dbReference>
<keyword evidence="9" id="KW-0547">Nucleotide-binding</keyword>
<evidence type="ECO:0000256" key="3">
    <source>
        <dbReference type="ARBA" id="ARBA00008608"/>
    </source>
</evidence>
<comment type="function">
    <text evidence="16">Phosphoribosylformylglycinamidine synthase involved in the purines biosynthetic pathway. Catalyzes the ATP-dependent conversion of formylglycinamide ribonucleotide (FGAR) and glutamine to yield formylglycinamidine ribonucleotide (FGAM) and glutamate.</text>
</comment>
<keyword evidence="7" id="KW-0436">Ligase</keyword>
<evidence type="ECO:0000256" key="11">
    <source>
        <dbReference type="ARBA" id="ARBA00022840"/>
    </source>
</evidence>
<dbReference type="InterPro" id="IPR041609">
    <property type="entry name" value="PurL_linker"/>
</dbReference>
<evidence type="ECO:0000313" key="23">
    <source>
        <dbReference type="Proteomes" id="UP001152320"/>
    </source>
</evidence>
<comment type="pathway">
    <text evidence="2">Purine metabolism; IMP biosynthesis via de novo pathway; 5-amino-1-(5-phospho-D-ribosyl)imidazole from N(2)-formyl-N(1)-(5-phospho-D-ribosyl)glycinamide: step 1/2.</text>
</comment>
<dbReference type="InterPro" id="IPR036676">
    <property type="entry name" value="PurM-like_C_sf"/>
</dbReference>
<evidence type="ECO:0000259" key="20">
    <source>
        <dbReference type="Pfam" id="PF18076"/>
    </source>
</evidence>
<dbReference type="InterPro" id="IPR010073">
    <property type="entry name" value="PurL_large"/>
</dbReference>
<dbReference type="InterPro" id="IPR029062">
    <property type="entry name" value="Class_I_gatase-like"/>
</dbReference>
<evidence type="ECO:0000256" key="17">
    <source>
        <dbReference type="ARBA" id="ARBA00071729"/>
    </source>
</evidence>
<dbReference type="GO" id="GO:0046872">
    <property type="term" value="F:metal ion binding"/>
    <property type="evidence" value="ECO:0007669"/>
    <property type="project" value="UniProtKB-KW"/>
</dbReference>
<comment type="caution">
    <text evidence="22">The sequence shown here is derived from an EMBL/GenBank/DDBJ whole genome shotgun (WGS) entry which is preliminary data.</text>
</comment>
<gene>
    <name evidence="22" type="ORF">HOLleu_29840</name>
</gene>
<dbReference type="InterPro" id="IPR040707">
    <property type="entry name" value="FGAR-AT_N"/>
</dbReference>
<evidence type="ECO:0000256" key="12">
    <source>
        <dbReference type="ARBA" id="ARBA00022842"/>
    </source>
</evidence>
<feature type="domain" description="Phosphoribosylformylglycinamidine synthase linker" evidence="19">
    <location>
        <begin position="188"/>
        <end position="237"/>
    </location>
</feature>
<evidence type="ECO:0000256" key="15">
    <source>
        <dbReference type="ARBA" id="ARBA00032632"/>
    </source>
</evidence>
<dbReference type="EMBL" id="JAIZAY010000015">
    <property type="protein sequence ID" value="KAJ8027788.1"/>
    <property type="molecule type" value="Genomic_DNA"/>
</dbReference>
<dbReference type="FunFam" id="3.30.1330.10:FF:000007">
    <property type="entry name" value="Phosphoribosylformylglycinamidine synthase, putative"/>
    <property type="match status" value="1"/>
</dbReference>